<dbReference type="InterPro" id="IPR053238">
    <property type="entry name" value="RING-H2_zinc_finger"/>
</dbReference>
<dbReference type="GO" id="GO:0008270">
    <property type="term" value="F:zinc ion binding"/>
    <property type="evidence" value="ECO:0007669"/>
    <property type="project" value="UniProtKB-KW"/>
</dbReference>
<evidence type="ECO:0000256" key="1">
    <source>
        <dbReference type="ARBA" id="ARBA00022723"/>
    </source>
</evidence>
<dbReference type="InterPro" id="IPR013083">
    <property type="entry name" value="Znf_RING/FYVE/PHD"/>
</dbReference>
<sequence length="191" mass="21745">MCGVSEIFLLSLIVLFWIFVCCTKRNRTADEANAHADLPRVRQTMSQRRSAARQQPAQAEEEPEEQPDRSEVVKSALFSRKLGEGENIGSMRSILVATRERLKDESSSERVGNIAGRSWRAASVSTRTLTRNECTICLDQYEEGDTVCWAKKEECDHIFHEECISHWLQDHDECPLCRTNIVKKEEGEAAD</sequence>
<dbReference type="InterPro" id="IPR001841">
    <property type="entry name" value="Znf_RING"/>
</dbReference>
<feature type="region of interest" description="Disordered" evidence="5">
    <location>
        <begin position="38"/>
        <end position="72"/>
    </location>
</feature>
<gene>
    <name evidence="8" type="ORF">OSIN01602_LOCUS21638</name>
</gene>
<keyword evidence="6" id="KW-0472">Membrane</keyword>
<evidence type="ECO:0000256" key="3">
    <source>
        <dbReference type="ARBA" id="ARBA00022833"/>
    </source>
</evidence>
<dbReference type="Pfam" id="PF13639">
    <property type="entry name" value="zf-RING_2"/>
    <property type="match status" value="1"/>
</dbReference>
<keyword evidence="1" id="KW-0479">Metal-binding</keyword>
<feature type="compositionally biased region" description="Low complexity" evidence="5">
    <location>
        <begin position="46"/>
        <end position="58"/>
    </location>
</feature>
<dbReference type="PANTHER" id="PTHR14155">
    <property type="entry name" value="RING FINGER DOMAIN-CONTAINING"/>
    <property type="match status" value="1"/>
</dbReference>
<feature type="domain" description="RING-type" evidence="7">
    <location>
        <begin position="134"/>
        <end position="178"/>
    </location>
</feature>
<evidence type="ECO:0000256" key="5">
    <source>
        <dbReference type="SAM" id="MobiDB-lite"/>
    </source>
</evidence>
<reference evidence="8" key="1">
    <citation type="submission" date="2021-01" db="EMBL/GenBank/DDBJ databases">
        <authorList>
            <person name="Corre E."/>
            <person name="Pelletier E."/>
            <person name="Niang G."/>
            <person name="Scheremetjew M."/>
            <person name="Finn R."/>
            <person name="Kale V."/>
            <person name="Holt S."/>
            <person name="Cochrane G."/>
            <person name="Meng A."/>
            <person name="Brown T."/>
            <person name="Cohen L."/>
        </authorList>
    </citation>
    <scope>NUCLEOTIDE SEQUENCE</scope>
    <source>
        <strain evidence="8">Grunow 1884</strain>
    </source>
</reference>
<dbReference type="SUPFAM" id="SSF57850">
    <property type="entry name" value="RING/U-box"/>
    <property type="match status" value="1"/>
</dbReference>
<keyword evidence="6" id="KW-1133">Transmembrane helix</keyword>
<evidence type="ECO:0000313" key="8">
    <source>
        <dbReference type="EMBL" id="CAD9361317.1"/>
    </source>
</evidence>
<dbReference type="PROSITE" id="PS50089">
    <property type="entry name" value="ZF_RING_2"/>
    <property type="match status" value="1"/>
</dbReference>
<feature type="transmembrane region" description="Helical" evidence="6">
    <location>
        <begin position="6"/>
        <end position="23"/>
    </location>
</feature>
<keyword evidence="2 4" id="KW-0863">Zinc-finger</keyword>
<dbReference type="Gene3D" id="3.30.40.10">
    <property type="entry name" value="Zinc/RING finger domain, C3HC4 (zinc finger)"/>
    <property type="match status" value="1"/>
</dbReference>
<dbReference type="PANTHER" id="PTHR14155:SF627">
    <property type="entry name" value="OS06G0192800 PROTEIN"/>
    <property type="match status" value="1"/>
</dbReference>
<accession>A0A7S2EWX5</accession>
<keyword evidence="3" id="KW-0862">Zinc</keyword>
<protein>
    <recommendedName>
        <fullName evidence="7">RING-type domain-containing protein</fullName>
    </recommendedName>
</protein>
<name>A0A7S2EWX5_TRICV</name>
<keyword evidence="6" id="KW-0812">Transmembrane</keyword>
<evidence type="ECO:0000259" key="7">
    <source>
        <dbReference type="PROSITE" id="PS50089"/>
    </source>
</evidence>
<dbReference type="AlphaFoldDB" id="A0A7S2EWX5"/>
<dbReference type="SMART" id="SM00184">
    <property type="entry name" value="RING"/>
    <property type="match status" value="1"/>
</dbReference>
<evidence type="ECO:0000256" key="4">
    <source>
        <dbReference type="PROSITE-ProRule" id="PRU00175"/>
    </source>
</evidence>
<evidence type="ECO:0000256" key="2">
    <source>
        <dbReference type="ARBA" id="ARBA00022771"/>
    </source>
</evidence>
<proteinExistence type="predicted"/>
<evidence type="ECO:0000256" key="6">
    <source>
        <dbReference type="SAM" id="Phobius"/>
    </source>
</evidence>
<organism evidence="8">
    <name type="scientific">Trieres chinensis</name>
    <name type="common">Marine centric diatom</name>
    <name type="synonym">Odontella sinensis</name>
    <dbReference type="NCBI Taxonomy" id="1514140"/>
    <lineage>
        <taxon>Eukaryota</taxon>
        <taxon>Sar</taxon>
        <taxon>Stramenopiles</taxon>
        <taxon>Ochrophyta</taxon>
        <taxon>Bacillariophyta</taxon>
        <taxon>Mediophyceae</taxon>
        <taxon>Biddulphiophycidae</taxon>
        <taxon>Eupodiscales</taxon>
        <taxon>Parodontellaceae</taxon>
        <taxon>Trieres</taxon>
    </lineage>
</organism>
<dbReference type="EMBL" id="HBGO01037373">
    <property type="protein sequence ID" value="CAD9361317.1"/>
    <property type="molecule type" value="Transcribed_RNA"/>
</dbReference>